<evidence type="ECO:0000313" key="3">
    <source>
        <dbReference type="Proteomes" id="UP000218288"/>
    </source>
</evidence>
<evidence type="ECO:0000313" key="2">
    <source>
        <dbReference type="EMBL" id="BAU89075.1"/>
    </source>
</evidence>
<sequence>MLAHPALRREDRRAILAEWASDAHAVASFPGLRRLPGTKAAVVDVDDVLAALAELDAAGTGAAHRAPGDVPRRRPLRVIRDAFRPRRRDDDDDDPPPPRPPAPIPDAVAVAA</sequence>
<proteinExistence type="predicted"/>
<protein>
    <submittedName>
        <fullName evidence="2">Uncharacterized protein</fullName>
    </submittedName>
</protein>
<dbReference type="EMBL" id="AP014809">
    <property type="protein sequence ID" value="BAU89075.1"/>
    <property type="molecule type" value="Genomic_DNA"/>
</dbReference>
<dbReference type="AlphaFoldDB" id="A0A169QL91"/>
<gene>
    <name evidence="2" type="ORF">MPPM_0470</name>
</gene>
<name>A0A169QL91_9HYPH</name>
<feature type="region of interest" description="Disordered" evidence="1">
    <location>
        <begin position="59"/>
        <end position="112"/>
    </location>
</feature>
<evidence type="ECO:0000256" key="1">
    <source>
        <dbReference type="SAM" id="MobiDB-lite"/>
    </source>
</evidence>
<dbReference type="RefSeq" id="WP_096483543.1">
    <property type="nucleotide sequence ID" value="NZ_AP014809.1"/>
</dbReference>
<dbReference type="Proteomes" id="UP000218288">
    <property type="component" value="Chromosome"/>
</dbReference>
<reference evidence="2 3" key="1">
    <citation type="journal article" date="2016" name="Genome Announc.">
        <title>Complete Genome Sequence of Methylobacterium populi P-1M, Isolated from Pink-Pigmented Household Biofilm.</title>
        <authorList>
            <person name="Morohoshi T."/>
            <person name="Ikeda T."/>
        </authorList>
    </citation>
    <scope>NUCLEOTIDE SEQUENCE [LARGE SCALE GENOMIC DNA]</scope>
    <source>
        <strain evidence="2 3">P-1M</strain>
    </source>
</reference>
<feature type="compositionally biased region" description="Basic and acidic residues" evidence="1">
    <location>
        <begin position="66"/>
        <end position="89"/>
    </location>
</feature>
<organism evidence="2 3">
    <name type="scientific">Methylorubrum populi</name>
    <dbReference type="NCBI Taxonomy" id="223967"/>
    <lineage>
        <taxon>Bacteria</taxon>
        <taxon>Pseudomonadati</taxon>
        <taxon>Pseudomonadota</taxon>
        <taxon>Alphaproteobacteria</taxon>
        <taxon>Hyphomicrobiales</taxon>
        <taxon>Methylobacteriaceae</taxon>
        <taxon>Methylorubrum</taxon>
    </lineage>
</organism>
<accession>A0A169QL91</accession>
<dbReference type="OrthoDB" id="7477898at2"/>